<accession>A0A2V2VJ43</accession>
<dbReference type="VEuPathDB" id="TriTrypDB:TcCLB.507093.69"/>
<evidence type="ECO:0000313" key="1">
    <source>
        <dbReference type="EMBL" id="PWU96370.1"/>
    </source>
</evidence>
<organism evidence="1 2">
    <name type="scientific">Trypanosoma cruzi</name>
    <dbReference type="NCBI Taxonomy" id="5693"/>
    <lineage>
        <taxon>Eukaryota</taxon>
        <taxon>Discoba</taxon>
        <taxon>Euglenozoa</taxon>
        <taxon>Kinetoplastea</taxon>
        <taxon>Metakinetoplastina</taxon>
        <taxon>Trypanosomatida</taxon>
        <taxon>Trypanosomatidae</taxon>
        <taxon>Trypanosoma</taxon>
        <taxon>Schizotrypanum</taxon>
    </lineage>
</organism>
<dbReference type="VEuPathDB" id="TriTrypDB:C4B63_19g806c"/>
<dbReference type="VEuPathDB" id="TriTrypDB:TcYC6_0075420"/>
<protein>
    <submittedName>
        <fullName evidence="1">Uncharacterized protein</fullName>
    </submittedName>
</protein>
<dbReference type="VEuPathDB" id="TriTrypDB:TcCLB.503917.21"/>
<dbReference type="VEuPathDB" id="TriTrypDB:BCY84_03236"/>
<dbReference type="VEuPathDB" id="TriTrypDB:TcCL_NonESM07588"/>
<dbReference type="Proteomes" id="UP000246121">
    <property type="component" value="Unassembled WGS sequence"/>
</dbReference>
<dbReference type="OrthoDB" id="241176at2759"/>
<dbReference type="AlphaFoldDB" id="A0A2V2VJ43"/>
<dbReference type="VEuPathDB" id="TriTrypDB:TcG_02764"/>
<gene>
    <name evidence="1" type="ORF">C4B63_19g806c</name>
</gene>
<comment type="caution">
    <text evidence="1">The sequence shown here is derived from an EMBL/GenBank/DDBJ whole genome shotgun (WGS) entry which is preliminary data.</text>
</comment>
<sequence length="102" mass="11486">MSIPDVDTCAIREASNDEVFPVEHNCARRQGERQEEPEKVMPRRRGLTDDERRASLIIVGCFLFQEVHCNTLRALLFASITAYTLSKYLGKTPDASACSNPK</sequence>
<dbReference type="EMBL" id="PRFA01000019">
    <property type="protein sequence ID" value="PWU96370.1"/>
    <property type="molecule type" value="Genomic_DNA"/>
</dbReference>
<evidence type="ECO:0000313" key="2">
    <source>
        <dbReference type="Proteomes" id="UP000246121"/>
    </source>
</evidence>
<dbReference type="VEuPathDB" id="TriTrypDB:TcBrA4_0055910"/>
<name>A0A2V2VJ43_TRYCR</name>
<reference evidence="1 2" key="1">
    <citation type="journal article" date="2018" name="Microb. Genom.">
        <title>Expanding an expanded genome: long-read sequencing of Trypanosoma cruzi.</title>
        <authorList>
            <person name="Berna L."/>
            <person name="Rodriguez M."/>
            <person name="Chiribao M.L."/>
            <person name="Parodi-Talice A."/>
            <person name="Pita S."/>
            <person name="Rijo G."/>
            <person name="Alvarez-Valin F."/>
            <person name="Robello C."/>
        </authorList>
    </citation>
    <scope>NUCLEOTIDE SEQUENCE [LARGE SCALE GENOMIC DNA]</scope>
    <source>
        <strain evidence="1 2">Dm28c</strain>
    </source>
</reference>
<proteinExistence type="predicted"/>